<dbReference type="EMBL" id="CP056067">
    <property type="protein sequence ID" value="UKJ89795.1"/>
    <property type="molecule type" value="Genomic_DNA"/>
</dbReference>
<dbReference type="Gene3D" id="3.30.40.10">
    <property type="entry name" value="Zinc/RING finger domain, C3HC4 (zinc finger)"/>
    <property type="match status" value="2"/>
</dbReference>
<keyword evidence="1" id="KW-0479">Metal-binding</keyword>
<feature type="region of interest" description="Disordered" evidence="5">
    <location>
        <begin position="455"/>
        <end position="514"/>
    </location>
</feature>
<gene>
    <name evidence="7" type="ORF">MACJ_003049</name>
</gene>
<proteinExistence type="predicted"/>
<feature type="region of interest" description="Disordered" evidence="5">
    <location>
        <begin position="1477"/>
        <end position="1501"/>
    </location>
</feature>
<feature type="domain" description="PHD-type" evidence="6">
    <location>
        <begin position="978"/>
        <end position="1031"/>
    </location>
</feature>
<evidence type="ECO:0000256" key="2">
    <source>
        <dbReference type="ARBA" id="ARBA00022771"/>
    </source>
</evidence>
<dbReference type="InterPro" id="IPR019787">
    <property type="entry name" value="Znf_PHD-finger"/>
</dbReference>
<feature type="compositionally biased region" description="Basic residues" evidence="5">
    <location>
        <begin position="1258"/>
        <end position="1280"/>
    </location>
</feature>
<keyword evidence="2 4" id="KW-0863">Zinc-finger</keyword>
<sequence>MNNTGSDVNISSDSLDPVLSHSDLEFTTVDEKPSDYVSALVRYESFRFEKNMSATARDILNESCSDYYSSILNVSSIENAASSGCSCDAVTDLLRARSFELCENNADSPVIYHELPESYEFDADPSNTCDICYSSLRDMSKSTCKTCKITSHTSCLLNSCNTITELSPVYGKEDLEAKEGGSVRQNNYEYLCKICAAKFGPYKKPRCCICNLRGGVLNLTEKLYYHPFCVYYSYDVLYPYFNNNLILSNVQMFRRLLNSLSEETRANYEERKCQICGDHTGVTIKCKYLTCKNHMHARCIMESCLDESMTSSSERKEDERESNNGSDLKHKTHKHKNGVLLFMMIKHTSNLGARNMLFKGSFCSVHTSKNYINYSIYKQLVNQSILTPADGTSYSKYRHVIDNILKQYFVKSSNINFKIDTSINIPTIVKADEPVKKRRKLDDILASLESKLNEKEDESNKIKEKGKPKEKADARMGLEEDLVTFETGETPLEKKADQQKLEGEHKDDKDKKEEEDLKVQKVLWQKFNIFNPITFNPFTPNYYRREGTGQSAGVGASANAKQTAKGMLTSIQDTHDDAPLLSVLLYNKEVKDSILPLNSILFDNIKSNRELSICYQQKILASCSGIVEYLNLLHRSLTCREDDDMQIFVLFENVVANYLLVYSINRKVLSSLNSDEFNTQMQYDLKALLTNTTVRDSAMKDNSLFTHVNVYGIKDDIKYIHSIMSSSGGGAGSISKSKQFTKKLKLSHKVKLNNFEMELLKRSILEIRNINYIKLIVVNNLTKVPTYRSNGGICAPPHAYMEEKYVNYIDWNKILHNIKNLYESNADSTPLKYDEYRLLSHFNTEFDREREKITGTVVDNQKSYMNNEYKFIEGELDQVNSDLIKIKNKLHEKILEYCSEHCLDQDKQMKDRAQLNKYEFNEYYYYMLYNMSKLFSVKNMMNLPNPDSVDIKSFKKSTQPMKKASTEHQVGEGVEEESRFCQVCYNEEENNINVLIKCARCLIVVHKYCYNVPIAKILRNTEYLCNRCEYEKKQLSSQYQSNYKKFSILCYICRRGSGPLTRAKDEWYHPFCYLVTLMTSSAKTYVENREANTEPATGHHTSEFHLRENTEEASPDTHDGDSSATYECNKDYETNNEMKLEENNYIQVEEKNELKPQDTVEHSRAKQEPVKTVDKMCIVCGIKEGVLVQCKLCATKFHPFCAYFQGFKFELVGGNSCIPSYTSTKIAISCNSHFRLRQVDGVKGVRVSNGVSSDGHHGQRGQHNKHLHHDKNGGSRRKAYAHGDGHGLKKGRHKEVVSKEPNKGKDATPEIDEQALGMEIITTVMSNRYRRYINRDVNDTIYDKDKKKRIIHTTPTALDEIAYEADPKQQTENTCSVCFRDSGEVCCTSCNAYVHLSCYPEEINNSFRCAQCTYSSQSTKDRKTTYCYICLNNDAMLIKMCDNMYYHVICKIVYNCLDSLGPATYYMPEKDKFELHTENKQAERNRTDIDKGSGAERAKKSKGYGESGCHICAGEHGLMVYCYKRKCSIKFHPNCAIKNKLVLEVYFTTEGMKCIAFCHEHSLLHNMVGAGLKNLLRLRLQLMMTKSIFKDMYDQNVVLKSMLRKRNEIYNLKYPLDKIYKS</sequence>
<evidence type="ECO:0000256" key="1">
    <source>
        <dbReference type="ARBA" id="ARBA00022723"/>
    </source>
</evidence>
<evidence type="ECO:0000256" key="5">
    <source>
        <dbReference type="SAM" id="MobiDB-lite"/>
    </source>
</evidence>
<feature type="compositionally biased region" description="Basic and acidic residues" evidence="5">
    <location>
        <begin position="491"/>
        <end position="514"/>
    </location>
</feature>
<feature type="compositionally biased region" description="Basic and acidic residues" evidence="5">
    <location>
        <begin position="1477"/>
        <end position="1498"/>
    </location>
</feature>
<dbReference type="PANTHER" id="PTHR13793">
    <property type="entry name" value="PHD FINGER PROTEINS"/>
    <property type="match status" value="1"/>
</dbReference>
<dbReference type="GO" id="GO:0008270">
    <property type="term" value="F:zinc ion binding"/>
    <property type="evidence" value="ECO:0007669"/>
    <property type="project" value="UniProtKB-KW"/>
</dbReference>
<evidence type="ECO:0000313" key="7">
    <source>
        <dbReference type="EMBL" id="UKJ89795.1"/>
    </source>
</evidence>
<dbReference type="OrthoDB" id="361849at2759"/>
<evidence type="ECO:0000313" key="8">
    <source>
        <dbReference type="Proteomes" id="UP000244803"/>
    </source>
</evidence>
<feature type="compositionally biased region" description="Basic and acidic residues" evidence="5">
    <location>
        <begin position="1100"/>
        <end position="1121"/>
    </location>
</feature>
<dbReference type="Proteomes" id="UP000244803">
    <property type="component" value="Chromosome 4"/>
</dbReference>
<dbReference type="InterPro" id="IPR001841">
    <property type="entry name" value="Znf_RING"/>
</dbReference>
<dbReference type="SMART" id="SM00249">
    <property type="entry name" value="PHD"/>
    <property type="match status" value="6"/>
</dbReference>
<keyword evidence="3" id="KW-0862">Zinc</keyword>
<dbReference type="PANTHER" id="PTHR13793:SF107">
    <property type="entry name" value="BROMODOMAIN-CONTAINING PROTEIN HOMOLOG"/>
    <property type="match status" value="1"/>
</dbReference>
<name>A0A976M7A5_THEOR</name>
<dbReference type="SMART" id="SM00184">
    <property type="entry name" value="RING"/>
    <property type="match status" value="5"/>
</dbReference>
<dbReference type="Pfam" id="PF13832">
    <property type="entry name" value="zf-HC5HC2H_2"/>
    <property type="match status" value="1"/>
</dbReference>
<protein>
    <recommendedName>
        <fullName evidence="6">PHD-type domain-containing protein</fullName>
    </recommendedName>
</protein>
<organism evidence="7 8">
    <name type="scientific">Theileria orientalis</name>
    <dbReference type="NCBI Taxonomy" id="68886"/>
    <lineage>
        <taxon>Eukaryota</taxon>
        <taxon>Sar</taxon>
        <taxon>Alveolata</taxon>
        <taxon>Apicomplexa</taxon>
        <taxon>Aconoidasida</taxon>
        <taxon>Piroplasmida</taxon>
        <taxon>Theileriidae</taxon>
        <taxon>Theileria</taxon>
    </lineage>
</organism>
<dbReference type="InterPro" id="IPR013083">
    <property type="entry name" value="Znf_RING/FYVE/PHD"/>
</dbReference>
<dbReference type="InterPro" id="IPR001965">
    <property type="entry name" value="Znf_PHD"/>
</dbReference>
<feature type="compositionally biased region" description="Basic and acidic residues" evidence="5">
    <location>
        <begin position="1294"/>
        <end position="1308"/>
    </location>
</feature>
<dbReference type="Pfam" id="PF13771">
    <property type="entry name" value="zf-HC5HC2H"/>
    <property type="match status" value="2"/>
</dbReference>
<dbReference type="InterPro" id="IPR011011">
    <property type="entry name" value="Znf_FYVE_PHD"/>
</dbReference>
<dbReference type="SUPFAM" id="SSF57903">
    <property type="entry name" value="FYVE/PHD zinc finger"/>
    <property type="match status" value="1"/>
</dbReference>
<feature type="compositionally biased region" description="Basic and acidic residues" evidence="5">
    <location>
        <begin position="455"/>
        <end position="478"/>
    </location>
</feature>
<feature type="region of interest" description="Disordered" evidence="5">
    <location>
        <begin position="1090"/>
        <end position="1124"/>
    </location>
</feature>
<reference evidence="7" key="1">
    <citation type="submission" date="2022-07" db="EMBL/GenBank/DDBJ databases">
        <title>Evaluation of T. orientalis genome assembly methods using nanopore sequencing and analysis of variation between genomes.</title>
        <authorList>
            <person name="Yam J."/>
            <person name="Micallef M.L."/>
            <person name="Liu M."/>
            <person name="Djordjevic S.P."/>
            <person name="Bogema D.R."/>
            <person name="Jenkins C."/>
        </authorList>
    </citation>
    <scope>NUCLEOTIDE SEQUENCE</scope>
    <source>
        <strain evidence="7">Fish Creek</strain>
    </source>
</reference>
<accession>A0A976M7A5</accession>
<evidence type="ECO:0000259" key="6">
    <source>
        <dbReference type="PROSITE" id="PS50016"/>
    </source>
</evidence>
<feature type="region of interest" description="Disordered" evidence="5">
    <location>
        <begin position="1249"/>
        <end position="1311"/>
    </location>
</feature>
<feature type="compositionally biased region" description="Basic and acidic residues" evidence="5">
    <location>
        <begin position="313"/>
        <end position="322"/>
    </location>
</feature>
<dbReference type="Pfam" id="PF00628">
    <property type="entry name" value="PHD"/>
    <property type="match status" value="1"/>
</dbReference>
<dbReference type="PROSITE" id="PS50016">
    <property type="entry name" value="ZF_PHD_2"/>
    <property type="match status" value="1"/>
</dbReference>
<dbReference type="GO" id="GO:0006357">
    <property type="term" value="P:regulation of transcription by RNA polymerase II"/>
    <property type="evidence" value="ECO:0007669"/>
    <property type="project" value="TreeGrafter"/>
</dbReference>
<feature type="region of interest" description="Disordered" evidence="5">
    <location>
        <begin position="311"/>
        <end position="331"/>
    </location>
</feature>
<evidence type="ECO:0000256" key="3">
    <source>
        <dbReference type="ARBA" id="ARBA00022833"/>
    </source>
</evidence>
<evidence type="ECO:0000256" key="4">
    <source>
        <dbReference type="PROSITE-ProRule" id="PRU00146"/>
    </source>
</evidence>
<dbReference type="InterPro" id="IPR050701">
    <property type="entry name" value="Histone_Mod_Regulator"/>
</dbReference>